<evidence type="ECO:0000259" key="6">
    <source>
        <dbReference type="PROSITE" id="PS50115"/>
    </source>
</evidence>
<evidence type="ECO:0000256" key="5">
    <source>
        <dbReference type="SAM" id="MobiDB-lite"/>
    </source>
</evidence>
<evidence type="ECO:0000256" key="2">
    <source>
        <dbReference type="ARBA" id="ARBA00022771"/>
    </source>
</evidence>
<organism evidence="7 8">
    <name type="scientific">Cuscuta europaea</name>
    <name type="common">European dodder</name>
    <dbReference type="NCBI Taxonomy" id="41803"/>
    <lineage>
        <taxon>Eukaryota</taxon>
        <taxon>Viridiplantae</taxon>
        <taxon>Streptophyta</taxon>
        <taxon>Embryophyta</taxon>
        <taxon>Tracheophyta</taxon>
        <taxon>Spermatophyta</taxon>
        <taxon>Magnoliopsida</taxon>
        <taxon>eudicotyledons</taxon>
        <taxon>Gunneridae</taxon>
        <taxon>Pentapetalae</taxon>
        <taxon>asterids</taxon>
        <taxon>lamiids</taxon>
        <taxon>Solanales</taxon>
        <taxon>Convolvulaceae</taxon>
        <taxon>Cuscuteae</taxon>
        <taxon>Cuscuta</taxon>
        <taxon>Cuscuta subgen. Cuscuta</taxon>
    </lineage>
</organism>
<name>A0A9P1EGH9_CUSEU</name>
<feature type="region of interest" description="Disordered" evidence="5">
    <location>
        <begin position="171"/>
        <end position="257"/>
    </location>
</feature>
<dbReference type="InterPro" id="IPR001164">
    <property type="entry name" value="ArfGAP_dom"/>
</dbReference>
<feature type="compositionally biased region" description="Basic and acidic residues" evidence="5">
    <location>
        <begin position="199"/>
        <end position="217"/>
    </location>
</feature>
<evidence type="ECO:0000313" key="7">
    <source>
        <dbReference type="EMBL" id="CAH9102506.1"/>
    </source>
</evidence>
<keyword evidence="1" id="KW-0479">Metal-binding</keyword>
<dbReference type="GO" id="GO:0005096">
    <property type="term" value="F:GTPase activator activity"/>
    <property type="evidence" value="ECO:0007669"/>
    <property type="project" value="InterPro"/>
</dbReference>
<dbReference type="CDD" id="cd08838">
    <property type="entry name" value="ArfGap_AGFG"/>
    <property type="match status" value="1"/>
</dbReference>
<evidence type="ECO:0000256" key="4">
    <source>
        <dbReference type="PROSITE-ProRule" id="PRU00288"/>
    </source>
</evidence>
<dbReference type="FunFam" id="1.10.220.150:FF:000005">
    <property type="entry name" value="Arf-GAP domain and FG repeat-containing protein 1"/>
    <property type="match status" value="1"/>
</dbReference>
<dbReference type="PRINTS" id="PR00405">
    <property type="entry name" value="REVINTRACTNG"/>
</dbReference>
<dbReference type="SMART" id="SM00105">
    <property type="entry name" value="ArfGap"/>
    <property type="match status" value="1"/>
</dbReference>
<gene>
    <name evidence="7" type="ORF">CEURO_LOCUS15798</name>
</gene>
<proteinExistence type="predicted"/>
<dbReference type="InterPro" id="IPR037278">
    <property type="entry name" value="ARFGAP/RecO"/>
</dbReference>
<evidence type="ECO:0000313" key="8">
    <source>
        <dbReference type="Proteomes" id="UP001152484"/>
    </source>
</evidence>
<feature type="region of interest" description="Disordered" evidence="5">
    <location>
        <begin position="656"/>
        <end position="679"/>
    </location>
</feature>
<dbReference type="Proteomes" id="UP001152484">
    <property type="component" value="Unassembled WGS sequence"/>
</dbReference>
<feature type="compositionally biased region" description="Polar residues" evidence="5">
    <location>
        <begin position="309"/>
        <end position="326"/>
    </location>
</feature>
<dbReference type="InterPro" id="IPR038508">
    <property type="entry name" value="ArfGAP_dom_sf"/>
</dbReference>
<feature type="region of interest" description="Disordered" evidence="5">
    <location>
        <begin position="368"/>
        <end position="398"/>
    </location>
</feature>
<dbReference type="InterPro" id="IPR044820">
    <property type="entry name" value="AGD14-like"/>
</dbReference>
<dbReference type="PANTHER" id="PTHR46085:SF4">
    <property type="entry name" value="ADP-RIBOSYLATION FACTOR GTPASE-ACTIVATING PROTEIN AGD14-RELATED"/>
    <property type="match status" value="1"/>
</dbReference>
<dbReference type="AlphaFoldDB" id="A0A9P1EGH9"/>
<dbReference type="PANTHER" id="PTHR46085">
    <property type="entry name" value="ARFGAP/RECO-RELATED"/>
    <property type="match status" value="1"/>
</dbReference>
<dbReference type="Gene3D" id="1.10.220.150">
    <property type="entry name" value="Arf GTPase activating protein"/>
    <property type="match status" value="1"/>
</dbReference>
<protein>
    <recommendedName>
        <fullName evidence="6">Arf-GAP domain-containing protein</fullName>
    </recommendedName>
</protein>
<keyword evidence="8" id="KW-1185">Reference proteome</keyword>
<feature type="compositionally biased region" description="Polar residues" evidence="5">
    <location>
        <begin position="368"/>
        <end position="382"/>
    </location>
</feature>
<feature type="compositionally biased region" description="Low complexity" evidence="5">
    <location>
        <begin position="147"/>
        <end position="157"/>
    </location>
</feature>
<reference evidence="7" key="1">
    <citation type="submission" date="2022-07" db="EMBL/GenBank/DDBJ databases">
        <authorList>
            <person name="Macas J."/>
            <person name="Novak P."/>
            <person name="Neumann P."/>
        </authorList>
    </citation>
    <scope>NUCLEOTIDE SEQUENCE</scope>
</reference>
<evidence type="ECO:0000256" key="3">
    <source>
        <dbReference type="ARBA" id="ARBA00022833"/>
    </source>
</evidence>
<comment type="caution">
    <text evidence="7">The sequence shown here is derived from an EMBL/GenBank/DDBJ whole genome shotgun (WGS) entry which is preliminary data.</text>
</comment>
<dbReference type="SUPFAM" id="SSF57863">
    <property type="entry name" value="ArfGap/RecO-like zinc finger"/>
    <property type="match status" value="1"/>
</dbReference>
<feature type="region of interest" description="Disordered" evidence="5">
    <location>
        <begin position="123"/>
        <end position="157"/>
    </location>
</feature>
<keyword evidence="2 4" id="KW-0863">Zinc-finger</keyword>
<feature type="region of interest" description="Disordered" evidence="5">
    <location>
        <begin position="271"/>
        <end position="326"/>
    </location>
</feature>
<dbReference type="GO" id="GO:0008270">
    <property type="term" value="F:zinc ion binding"/>
    <property type="evidence" value="ECO:0007669"/>
    <property type="project" value="UniProtKB-KW"/>
</dbReference>
<feature type="domain" description="Arf-GAP" evidence="6">
    <location>
        <begin position="11"/>
        <end position="134"/>
    </location>
</feature>
<keyword evidence="3" id="KW-0862">Zinc</keyword>
<dbReference type="EMBL" id="CAMAPE010000041">
    <property type="protein sequence ID" value="CAH9102506.1"/>
    <property type="molecule type" value="Genomic_DNA"/>
</dbReference>
<accession>A0A9P1EGH9</accession>
<dbReference type="PROSITE" id="PS50115">
    <property type="entry name" value="ARFGAP"/>
    <property type="match status" value="1"/>
</dbReference>
<dbReference type="Pfam" id="PF01412">
    <property type="entry name" value="ArfGap"/>
    <property type="match status" value="1"/>
</dbReference>
<sequence length="679" mass="74125">MSNKKEEERNEKIIRGLMKLPPNRRCFNCDSLGPQYVCTNFWTFVCMTCSGIHREFTHRVKSVSMAKFTSQEVEALQKGGNQRARETYLKSWDLQRQRLPANSNVEKVREFIKAVFVDKRYDGGQSLDRPPRDTQNLRGHEDESRRASSYHSYSQSPPYDFQYEERIYGKHGPTLTRKPGSDRGIYEGKVSSFSSPSHLSDHMHEDRFANEGSDTRASDFSVSSGGDPFRSELQSPNYQKDTGFPGRTQRTASSGSFGSFDNSVSFNSVSSSDLIDAGSEPEQSVKTHHNKLSALPSLPHSSVDIRNVPGTSQTTPSFSNAAHLTESSSTSSVDLFQQLSASTDPSLDSHQVSHIPASGFDLFSSEVPNQQSAAHSGNNTLKNEGWATFDTPQHNAPVGSEKFTPAFAAPLPDPLKLFSGMPHQQSNAVSNTSLSNVVTHMDGGWTAFDMPNHSAQIGSGTLENYSHHLSPLSGLFFPHPDVQVGYPSIPAPLHGGIQNTEATLLGSSEPWKAFGGSSDFLALQRDQISTQEVLTSHLPITDQYLGLKGSENFADHGILRTGVEVVNQTISSYGGLHELENSKSTNPFDLPYEPDMQINSTPNFWDMSSLQAGLPNGKTPAPFVGGERESWFSQNSVASYVSASGEDTSGFISAQPTGSQLNDLPKQGPIAPIGGNPFA</sequence>
<evidence type="ECO:0000256" key="1">
    <source>
        <dbReference type="ARBA" id="ARBA00022723"/>
    </source>
</evidence>
<dbReference type="OrthoDB" id="6036at2759"/>